<dbReference type="Pfam" id="PF13962">
    <property type="entry name" value="PGG"/>
    <property type="match status" value="1"/>
</dbReference>
<keyword evidence="11" id="KW-1185">Reference proteome</keyword>
<evidence type="ECO:0000259" key="9">
    <source>
        <dbReference type="PROSITE" id="PS50259"/>
    </source>
</evidence>
<dbReference type="SUPFAM" id="SSF48403">
    <property type="entry name" value="Ankyrin repeat"/>
    <property type="match status" value="1"/>
</dbReference>
<evidence type="ECO:0000256" key="6">
    <source>
        <dbReference type="ARBA" id="ARBA00023136"/>
    </source>
</evidence>
<dbReference type="InterPro" id="IPR026961">
    <property type="entry name" value="PGG_dom"/>
</dbReference>
<dbReference type="PANTHER" id="PTHR24186">
    <property type="entry name" value="PROTEIN PHOSPHATASE 1 REGULATORY SUBUNIT"/>
    <property type="match status" value="1"/>
</dbReference>
<evidence type="ECO:0000313" key="10">
    <source>
        <dbReference type="EMBL" id="KAJ4772903.1"/>
    </source>
</evidence>
<evidence type="ECO:0000256" key="1">
    <source>
        <dbReference type="ARBA" id="ARBA00004141"/>
    </source>
</evidence>
<feature type="transmembrane region" description="Helical" evidence="8">
    <location>
        <begin position="362"/>
        <end position="382"/>
    </location>
</feature>
<protein>
    <submittedName>
        <fullName evidence="10">Ankyrin repeat family protein</fullName>
    </submittedName>
</protein>
<dbReference type="PRINTS" id="PR01415">
    <property type="entry name" value="ANKYRIN"/>
</dbReference>
<feature type="transmembrane region" description="Helical" evidence="8">
    <location>
        <begin position="394"/>
        <end position="420"/>
    </location>
</feature>
<dbReference type="Pfam" id="PF12796">
    <property type="entry name" value="Ank_2"/>
    <property type="match status" value="1"/>
</dbReference>
<feature type="repeat" description="ANK" evidence="7">
    <location>
        <begin position="162"/>
        <end position="194"/>
    </location>
</feature>
<feature type="repeat" description="ANK" evidence="7">
    <location>
        <begin position="93"/>
        <end position="115"/>
    </location>
</feature>
<dbReference type="GO" id="GO:0005886">
    <property type="term" value="C:plasma membrane"/>
    <property type="evidence" value="ECO:0007669"/>
    <property type="project" value="TreeGrafter"/>
</dbReference>
<keyword evidence="6 8" id="KW-0472">Membrane</keyword>
<feature type="transmembrane region" description="Helical" evidence="8">
    <location>
        <begin position="484"/>
        <end position="504"/>
    </location>
</feature>
<evidence type="ECO:0000256" key="2">
    <source>
        <dbReference type="ARBA" id="ARBA00022692"/>
    </source>
</evidence>
<proteinExistence type="predicted"/>
<dbReference type="PROSITE" id="PS50297">
    <property type="entry name" value="ANK_REP_REGION"/>
    <property type="match status" value="2"/>
</dbReference>
<reference evidence="10" key="1">
    <citation type="submission" date="2022-08" db="EMBL/GenBank/DDBJ databases">
        <authorList>
            <person name="Marques A."/>
        </authorList>
    </citation>
    <scope>NUCLEOTIDE SEQUENCE</scope>
    <source>
        <strain evidence="10">RhyPub2mFocal</strain>
        <tissue evidence="10">Leaves</tissue>
    </source>
</reference>
<dbReference type="Pfam" id="PF13637">
    <property type="entry name" value="Ank_4"/>
    <property type="match status" value="1"/>
</dbReference>
<dbReference type="PROSITE" id="PS50259">
    <property type="entry name" value="G_PROTEIN_RECEP_F3_4"/>
    <property type="match status" value="1"/>
</dbReference>
<evidence type="ECO:0000256" key="3">
    <source>
        <dbReference type="ARBA" id="ARBA00022737"/>
    </source>
</evidence>
<gene>
    <name evidence="10" type="ORF">LUZ62_057160</name>
</gene>
<sequence length="509" mass="56579">MIQMTNALKPGRVLSKFRKKETIASQKRLDEASHAGDASSLKVLLEEDKLLLDRTLNEVRDNPLHIAAFHGHVDFASEILELKPELAKKLNKEGQSPLHLAAARGHLQVVEKLLDQVGTDICLVLDKAGYLPIHTAAIHGKNDVVAMFIDKCQQTLHEVTSTNETLLHLAVKANSLETIRFLMSRGVKLNAKDDEGNTCLHIAVARRNSQVIKEFLHYMGEEINSMNVSGQTPLDVLCESWQYFDDVSLVNMIRNAGGLRAAELTDLKSICIHSSEHVPSRTSEKRTTTAKLTLVEKNHDSGETLLIVATLVATITFQAVLNPPGGFVQGDSSNTVGDFLSNSYPSGTLPAGIPVLLIYLKAFYTLDTAALFASVSVILLLLCKVPENKFLMNVLVWVVWLAVFCTALAFSTAFIQLYSWDNSASRYILGFIRAWLVVLAIASLWVAFRVIYFFLRYGALNKGRRLNWLPKFGWPKLSRRLKMAISIISIVIVLAILLSVNYLINYILI</sequence>
<keyword evidence="2 8" id="KW-0812">Transmembrane</keyword>
<keyword evidence="4 8" id="KW-1133">Transmembrane helix</keyword>
<evidence type="ECO:0000256" key="4">
    <source>
        <dbReference type="ARBA" id="ARBA00022989"/>
    </source>
</evidence>
<dbReference type="AlphaFoldDB" id="A0AAV8DTX8"/>
<organism evidence="10 11">
    <name type="scientific">Rhynchospora pubera</name>
    <dbReference type="NCBI Taxonomy" id="906938"/>
    <lineage>
        <taxon>Eukaryota</taxon>
        <taxon>Viridiplantae</taxon>
        <taxon>Streptophyta</taxon>
        <taxon>Embryophyta</taxon>
        <taxon>Tracheophyta</taxon>
        <taxon>Spermatophyta</taxon>
        <taxon>Magnoliopsida</taxon>
        <taxon>Liliopsida</taxon>
        <taxon>Poales</taxon>
        <taxon>Cyperaceae</taxon>
        <taxon>Cyperoideae</taxon>
        <taxon>Rhynchosporeae</taxon>
        <taxon>Rhynchospora</taxon>
    </lineage>
</organism>
<name>A0AAV8DTX8_9POAL</name>
<evidence type="ECO:0000313" key="11">
    <source>
        <dbReference type="Proteomes" id="UP001140206"/>
    </source>
</evidence>
<comment type="subcellular location">
    <subcellularLocation>
        <location evidence="1">Membrane</location>
        <topology evidence="1">Multi-pass membrane protein</topology>
    </subcellularLocation>
</comment>
<evidence type="ECO:0000256" key="8">
    <source>
        <dbReference type="SAM" id="Phobius"/>
    </source>
</evidence>
<keyword evidence="5 7" id="KW-0040">ANK repeat</keyword>
<keyword evidence="3" id="KW-0677">Repeat</keyword>
<dbReference type="PROSITE" id="PS50088">
    <property type="entry name" value="ANK_REPEAT"/>
    <property type="match status" value="3"/>
</dbReference>
<comment type="caution">
    <text evidence="10">The sequence shown here is derived from an EMBL/GenBank/DDBJ whole genome shotgun (WGS) entry which is preliminary data.</text>
</comment>
<evidence type="ECO:0000256" key="7">
    <source>
        <dbReference type="PROSITE-ProRule" id="PRU00023"/>
    </source>
</evidence>
<dbReference type="PANTHER" id="PTHR24186:SF38">
    <property type="entry name" value="ANKYRIN REPEAT FAMILY PROTEIN"/>
    <property type="match status" value="1"/>
</dbReference>
<dbReference type="EMBL" id="JAMFTS010000003">
    <property type="protein sequence ID" value="KAJ4772903.1"/>
    <property type="molecule type" value="Genomic_DNA"/>
</dbReference>
<evidence type="ECO:0000256" key="5">
    <source>
        <dbReference type="ARBA" id="ARBA00023043"/>
    </source>
</evidence>
<dbReference type="GO" id="GO:0004930">
    <property type="term" value="F:G protein-coupled receptor activity"/>
    <property type="evidence" value="ECO:0007669"/>
    <property type="project" value="InterPro"/>
</dbReference>
<feature type="repeat" description="ANK" evidence="7">
    <location>
        <begin position="195"/>
        <end position="228"/>
    </location>
</feature>
<dbReference type="Gene3D" id="1.25.40.20">
    <property type="entry name" value="Ankyrin repeat-containing domain"/>
    <property type="match status" value="2"/>
</dbReference>
<dbReference type="InterPro" id="IPR036770">
    <property type="entry name" value="Ankyrin_rpt-contain_sf"/>
</dbReference>
<dbReference type="Proteomes" id="UP001140206">
    <property type="component" value="Chromosome 3"/>
</dbReference>
<dbReference type="InterPro" id="IPR002110">
    <property type="entry name" value="Ankyrin_rpt"/>
</dbReference>
<accession>A0AAV8DTX8</accession>
<feature type="domain" description="G-protein coupled receptors family 3 profile" evidence="9">
    <location>
        <begin position="376"/>
        <end position="453"/>
    </location>
</feature>
<dbReference type="SMART" id="SM00248">
    <property type="entry name" value="ANK"/>
    <property type="match status" value="6"/>
</dbReference>
<feature type="transmembrane region" description="Helical" evidence="8">
    <location>
        <begin position="432"/>
        <end position="455"/>
    </location>
</feature>
<dbReference type="InterPro" id="IPR017978">
    <property type="entry name" value="GPCR_3_C"/>
</dbReference>